<feature type="compositionally biased region" description="Low complexity" evidence="1">
    <location>
        <begin position="47"/>
        <end position="84"/>
    </location>
</feature>
<evidence type="ECO:0000256" key="2">
    <source>
        <dbReference type="SAM" id="SignalP"/>
    </source>
</evidence>
<sequence length="165" mass="16079">MATIRNMFTTTVAPLALIGLLAAPVMAQTEASGDQESENTTMPAKEGNTAGTSAAADDATNPDAPAETVPAETGTMGSAATTATPDMDYAGMAGVTVVSSDGEVIGTVESASAGTAGTMLMIAPDAGLGLTQTSVSVEAETSMDADGQVVLPMTAAEFEAAAAAG</sequence>
<dbReference type="AlphaFoldDB" id="A0A6L8VNF0"/>
<protein>
    <recommendedName>
        <fullName evidence="5">PRC-barrel domain-containing protein</fullName>
    </recommendedName>
</protein>
<evidence type="ECO:0000256" key="1">
    <source>
        <dbReference type="SAM" id="MobiDB-lite"/>
    </source>
</evidence>
<accession>A0A6L8VNF0</accession>
<dbReference type="Proteomes" id="UP000477083">
    <property type="component" value="Unassembled WGS sequence"/>
</dbReference>
<feature type="compositionally biased region" description="Polar residues" evidence="1">
    <location>
        <begin position="29"/>
        <end position="42"/>
    </location>
</feature>
<evidence type="ECO:0000313" key="4">
    <source>
        <dbReference type="Proteomes" id="UP000477083"/>
    </source>
</evidence>
<dbReference type="RefSeq" id="WP_161348061.1">
    <property type="nucleotide sequence ID" value="NZ_BMGW01000011.1"/>
</dbReference>
<feature type="region of interest" description="Disordered" evidence="1">
    <location>
        <begin position="29"/>
        <end position="85"/>
    </location>
</feature>
<dbReference type="EMBL" id="WWNR01000011">
    <property type="protein sequence ID" value="MZQ90680.1"/>
    <property type="molecule type" value="Genomic_DNA"/>
</dbReference>
<feature type="signal peptide" evidence="2">
    <location>
        <begin position="1"/>
        <end position="27"/>
    </location>
</feature>
<proteinExistence type="predicted"/>
<keyword evidence="2" id="KW-0732">Signal</keyword>
<feature type="chain" id="PRO_5027031315" description="PRC-barrel domain-containing protein" evidence="2">
    <location>
        <begin position="28"/>
        <end position="165"/>
    </location>
</feature>
<keyword evidence="4" id="KW-1185">Reference proteome</keyword>
<evidence type="ECO:0000313" key="3">
    <source>
        <dbReference type="EMBL" id="MZQ90680.1"/>
    </source>
</evidence>
<name>A0A6L8VNF0_9RHOB</name>
<organism evidence="3 4">
    <name type="scientific">Frigidibacter albus</name>
    <dbReference type="NCBI Taxonomy" id="1465486"/>
    <lineage>
        <taxon>Bacteria</taxon>
        <taxon>Pseudomonadati</taxon>
        <taxon>Pseudomonadota</taxon>
        <taxon>Alphaproteobacteria</taxon>
        <taxon>Rhodobacterales</taxon>
        <taxon>Paracoccaceae</taxon>
        <taxon>Frigidibacter</taxon>
    </lineage>
</organism>
<reference evidence="3 4" key="1">
    <citation type="submission" date="2020-01" db="EMBL/GenBank/DDBJ databases">
        <title>Frigidibacter albus SP32T (=CGMCC 1.13995T).</title>
        <authorList>
            <person name="Liao X."/>
        </authorList>
    </citation>
    <scope>NUCLEOTIDE SEQUENCE [LARGE SCALE GENOMIC DNA]</scope>
    <source>
        <strain evidence="3 4">SP32</strain>
    </source>
</reference>
<gene>
    <name evidence="3" type="ORF">GS660_16415</name>
</gene>
<evidence type="ECO:0008006" key="5">
    <source>
        <dbReference type="Google" id="ProtNLM"/>
    </source>
</evidence>
<comment type="caution">
    <text evidence="3">The sequence shown here is derived from an EMBL/GenBank/DDBJ whole genome shotgun (WGS) entry which is preliminary data.</text>
</comment>